<feature type="transmembrane region" description="Helical" evidence="1">
    <location>
        <begin position="399"/>
        <end position="422"/>
    </location>
</feature>
<proteinExistence type="predicted"/>
<gene>
    <name evidence="2" type="ORF">ABIQ69_15445</name>
</gene>
<evidence type="ECO:0000313" key="2">
    <source>
        <dbReference type="EMBL" id="XBX81992.1"/>
    </source>
</evidence>
<dbReference type="InterPro" id="IPR016024">
    <property type="entry name" value="ARM-type_fold"/>
</dbReference>
<evidence type="ECO:0008006" key="3">
    <source>
        <dbReference type="Google" id="ProtNLM"/>
    </source>
</evidence>
<name>A0AAU7W6E7_9MICO</name>
<accession>A0AAU7W6E7</accession>
<dbReference type="RefSeq" id="WP_350348013.1">
    <property type="nucleotide sequence ID" value="NZ_CP158374.1"/>
</dbReference>
<dbReference type="EMBL" id="CP158374">
    <property type="protein sequence ID" value="XBX81992.1"/>
    <property type="molecule type" value="Genomic_DNA"/>
</dbReference>
<sequence length="696" mass="70494">MAGNTVVVSITGNARSLQRALGESESGLAKFGKVASAVAAAAAVAVGALGVKAVKSASELEQAMGGMYAVFGKSGTQMEAWATKAANSVGLAKSEYASLSTVLGAQLKNMGVAQDQLAGQTNKLVGLGADLAAQFGGSTSDAVSALSSLLRGERDPIERYGVSINEAAVQAKLAEMGLSGLTGEAEKNAKLQATLALLYQQTADAQGAFSRESTTLAGAQQRLAAGTENLFATLGFSLLPAVTAVTAAIGALVTRVQESAAFEAFTGYLTDASNTFADFVFNLLNGTASLDFGSMFSGLLDAAVSGIQNAANWLAAGGAATIVNGIVSGRSAVFDAALQVFPAILQALVAAIPAIVTGLVALVTQLATMLVAQAPVILAGAVQLFQGLLNALIQVLPALLSGIVALLPPILTTLISMIPVLLEAAVQVFTSLVEALPVILPLLVTAIVELLPKLIETILGLIPAILDAAVKLFTSLVESLPIILPLLITAILDLLPKIITTVVGMIPKLIDAAVKLFTGIVEAIPKVLPQLITALIDLAPKMVSTLIGLVPQLIQAGIDLIGGLVSGLWEAAGSVGAALLDIAGSAIDGFLGFLGIHSPSRLFAGYGKNVVQGLVQGLDGNARLVDKSLDGLAGRVADFRPTVAAPDLGFAAAGASAAGGPAPVYNIYLSALNPTAETGRIIVQSIRDYESAGGRL</sequence>
<organism evidence="2">
    <name type="scientific">Agromyces sp. G08B096</name>
    <dbReference type="NCBI Taxonomy" id="3156399"/>
    <lineage>
        <taxon>Bacteria</taxon>
        <taxon>Bacillati</taxon>
        <taxon>Actinomycetota</taxon>
        <taxon>Actinomycetes</taxon>
        <taxon>Micrococcales</taxon>
        <taxon>Microbacteriaceae</taxon>
        <taxon>Agromyces</taxon>
    </lineage>
</organism>
<keyword evidence="1" id="KW-0812">Transmembrane</keyword>
<feature type="transmembrane region" description="Helical" evidence="1">
    <location>
        <begin position="428"/>
        <end position="451"/>
    </location>
</feature>
<feature type="transmembrane region" description="Helical" evidence="1">
    <location>
        <begin position="370"/>
        <end position="392"/>
    </location>
</feature>
<reference evidence="2" key="1">
    <citation type="submission" date="2024-05" db="EMBL/GenBank/DDBJ databases">
        <authorList>
            <person name="Yu L."/>
        </authorList>
    </citation>
    <scope>NUCLEOTIDE SEQUENCE</scope>
    <source>
        <strain evidence="2">G08B096</strain>
    </source>
</reference>
<dbReference type="SUPFAM" id="SSF48371">
    <property type="entry name" value="ARM repeat"/>
    <property type="match status" value="1"/>
</dbReference>
<protein>
    <recommendedName>
        <fullName evidence="3">Tape measure protein</fullName>
    </recommendedName>
</protein>
<keyword evidence="1" id="KW-0472">Membrane</keyword>
<keyword evidence="1" id="KW-1133">Transmembrane helix</keyword>
<evidence type="ECO:0000256" key="1">
    <source>
        <dbReference type="SAM" id="Phobius"/>
    </source>
</evidence>
<feature type="transmembrane region" description="Helical" evidence="1">
    <location>
        <begin position="340"/>
        <end position="364"/>
    </location>
</feature>
<dbReference type="AlphaFoldDB" id="A0AAU7W6E7"/>
<feature type="transmembrane region" description="Helical" evidence="1">
    <location>
        <begin position="230"/>
        <end position="253"/>
    </location>
</feature>